<accession>A0AC61N052</accession>
<evidence type="ECO:0000313" key="2">
    <source>
        <dbReference type="Proteomes" id="UP000595814"/>
    </source>
</evidence>
<reference evidence="1 2" key="1">
    <citation type="journal article" date="2022" name="Int. J. Syst. Evol. Microbiol.">
        <title>Miniphocaeibacter halophilus sp. nov., an ammonium-tolerant acetate-producing bacterium isolated from a biogas system.</title>
        <authorList>
            <person name="Schnurer A."/>
            <person name="Singh A."/>
            <person name="Bi S."/>
            <person name="Qiao W."/>
            <person name="Westerholm M."/>
        </authorList>
    </citation>
    <scope>NUCLEOTIDE SEQUENCE [LARGE SCALE GENOMIC DNA]</scope>
    <source>
        <strain evidence="1 2">AMB_01</strain>
    </source>
</reference>
<proteinExistence type="predicted"/>
<dbReference type="EMBL" id="CP066744">
    <property type="protein sequence ID" value="QQK08538.1"/>
    <property type="molecule type" value="Genomic_DNA"/>
</dbReference>
<protein>
    <submittedName>
        <fullName evidence="1">Proline--tRNA ligase</fullName>
        <ecNumber evidence="1">6.1.1.15</ecNumber>
    </submittedName>
</protein>
<gene>
    <name evidence="1" type="ORF">JFY71_03090</name>
</gene>
<keyword evidence="1" id="KW-0436">Ligase</keyword>
<dbReference type="EC" id="6.1.1.15" evidence="1"/>
<dbReference type="Proteomes" id="UP000595814">
    <property type="component" value="Chromosome"/>
</dbReference>
<name>A0AC61N052_9FIRM</name>
<sequence>MKMSKFYMPTLREDPADAEIASHKLLLRSGMIRKSAAGIYSYLPLGYRVVRKIENIVREEMDNFGAQEILMSALQPREIWDQSGRWDTFGPEMFKLHDRNSREFCLGPTAEEYFTTLIKGEIKSYKQLPLNIYQIQTKYRDEKRPRFGINRAREFLMKDAYSFDTDEETMKEAYMNMWRSYEVIFDRLKLNYKVVAGDAGAMGGNSSHEFIALSDVGEGVIFYSEDSDFAATDEKAEVYYSVDDSNITVLPMEKVTTPNCKTIEDVANYLEVPKSHCAKAIDLIVEGKPVLVFIPGDRELNMSKLVSYLGAPEHEIAMMNDEEIVNLLNSAPGFTGPTEKTPEDVRVIIDSRLTEMRNVVIGANEEDHHYRYANFGRDFNGEIAKDLLMIQEGDIDPNTGSVLKSARGIEVGNIFQLGTKYSKSLDAKYLDENGKEKYFYMGSYGIGVTRSVTAVVEQNHDEKGIIWPLVVAPYHVIVTVINSKNKEQIEVGNRIYEELVLKGVEVLLDDRKERAGVKFNDRDLIGIPLRITVGKGATDNIVEYSTRKEMVNKEISSEEAIEEVMKEISSELKYLDTFYR</sequence>
<evidence type="ECO:0000313" key="1">
    <source>
        <dbReference type="EMBL" id="QQK08538.1"/>
    </source>
</evidence>
<keyword evidence="2" id="KW-1185">Reference proteome</keyword>
<organism evidence="1 2">
    <name type="scientific">Miniphocaeibacter halophilus</name>
    <dbReference type="NCBI Taxonomy" id="2931922"/>
    <lineage>
        <taxon>Bacteria</taxon>
        <taxon>Bacillati</taxon>
        <taxon>Bacillota</taxon>
        <taxon>Tissierellia</taxon>
        <taxon>Tissierellales</taxon>
        <taxon>Peptoniphilaceae</taxon>
        <taxon>Miniphocaeibacter</taxon>
    </lineage>
</organism>